<dbReference type="RefSeq" id="WP_320234273.1">
    <property type="nucleotide sequence ID" value="NZ_JAVIJF010000012.1"/>
</dbReference>
<evidence type="ECO:0000256" key="1">
    <source>
        <dbReference type="SAM" id="Phobius"/>
    </source>
</evidence>
<evidence type="ECO:0000313" key="3">
    <source>
        <dbReference type="Proteomes" id="UP001276840"/>
    </source>
</evidence>
<dbReference type="Proteomes" id="UP001276840">
    <property type="component" value="Unassembled WGS sequence"/>
</dbReference>
<keyword evidence="1" id="KW-0472">Membrane</keyword>
<protein>
    <submittedName>
        <fullName evidence="2">Uncharacterized protein</fullName>
    </submittedName>
</protein>
<gene>
    <name evidence="2" type="ORF">RFM68_17625</name>
</gene>
<feature type="transmembrane region" description="Helical" evidence="1">
    <location>
        <begin position="24"/>
        <end position="46"/>
    </location>
</feature>
<accession>A0ABU4ZLS8</accession>
<evidence type="ECO:0000313" key="2">
    <source>
        <dbReference type="EMBL" id="MDX8526323.1"/>
    </source>
</evidence>
<comment type="caution">
    <text evidence="2">The sequence shown here is derived from an EMBL/GenBank/DDBJ whole genome shotgun (WGS) entry which is preliminary data.</text>
</comment>
<reference evidence="2 3" key="1">
    <citation type="submission" date="2023-08" db="EMBL/GenBank/DDBJ databases">
        <title>Implementing the SeqCode for naming new Mesorhizobium species isolated from Vachellia karroo root nodules.</title>
        <authorList>
            <person name="Van Lill M."/>
        </authorList>
    </citation>
    <scope>NUCLEOTIDE SEQUENCE [LARGE SCALE GENOMIC DNA]</scope>
    <source>
        <strain evidence="2 3">MSK 1335</strain>
    </source>
</reference>
<keyword evidence="3" id="KW-1185">Reference proteome</keyword>
<dbReference type="EMBL" id="JAVIJF010000012">
    <property type="protein sequence ID" value="MDX8526323.1"/>
    <property type="molecule type" value="Genomic_DNA"/>
</dbReference>
<proteinExistence type="predicted"/>
<organism evidence="2 3">
    <name type="scientific">Mesorhizobium montanum</name>
    <dbReference type="NCBI Taxonomy" id="3072323"/>
    <lineage>
        <taxon>Bacteria</taxon>
        <taxon>Pseudomonadati</taxon>
        <taxon>Pseudomonadota</taxon>
        <taxon>Alphaproteobacteria</taxon>
        <taxon>Hyphomicrobiales</taxon>
        <taxon>Phyllobacteriaceae</taxon>
        <taxon>Mesorhizobium</taxon>
    </lineage>
</organism>
<keyword evidence="1" id="KW-0812">Transmembrane</keyword>
<keyword evidence="1" id="KW-1133">Transmembrane helix</keyword>
<name>A0ABU4ZLS8_9HYPH</name>
<sequence length="146" mass="15755">MADVVSIGTGAEAVGRLSAGRLQFFAFMAIAAFMIAGPAAEQVFGVQSPLLRSWTMFSAIGLDVIDASFEIRRPDGALVPLDRFEILGAPRDGRLKRMESREELASVIQRLCTAAGQGADIRVRARQGARSGWRIIRTDTENACAD</sequence>